<reference evidence="6" key="1">
    <citation type="submission" date="2018-10" db="EMBL/GenBank/DDBJ databases">
        <title>Iterative Subtractive Binning of Freshwater Chronoseries Metagenomes Recovers Nearly Complete Genomes from over Four Hundred Novel Species.</title>
        <authorList>
            <person name="Rodriguez-R L.M."/>
            <person name="Tsementzi D."/>
            <person name="Luo C."/>
            <person name="Konstantinidis K.T."/>
        </authorList>
    </citation>
    <scope>NUCLEOTIDE SEQUENCE</scope>
    <source>
        <strain evidence="6">WB5_2A_028</strain>
    </source>
</reference>
<dbReference type="Pfam" id="PF13305">
    <property type="entry name" value="TetR_C_33"/>
    <property type="match status" value="1"/>
</dbReference>
<dbReference type="EMBL" id="RFXN01000008">
    <property type="protein sequence ID" value="NBR93505.1"/>
    <property type="molecule type" value="Genomic_DNA"/>
</dbReference>
<accession>A0A965LKM9</accession>
<dbReference type="InterPro" id="IPR036271">
    <property type="entry name" value="Tet_transcr_reg_TetR-rel_C_sf"/>
</dbReference>
<feature type="domain" description="HTH tetR-type" evidence="5">
    <location>
        <begin position="14"/>
        <end position="74"/>
    </location>
</feature>
<evidence type="ECO:0000256" key="1">
    <source>
        <dbReference type="ARBA" id="ARBA00023015"/>
    </source>
</evidence>
<dbReference type="InterPro" id="IPR009057">
    <property type="entry name" value="Homeodomain-like_sf"/>
</dbReference>
<sequence length="206" mass="22723">MLTPKRKGADYHHGDLKSAAVIAARNLVALGGPQALGIRPVAQKLGVTAPALYRHFSSLEELLSEVCCSALEELGNLMLARRSKVPVRKDKKRYEIEKFYAIGDAYVEYAQKFPRLFETAFNNPSGHKVGEYNDLAWRILNESIENFVSLGLTPRSKRRTAPLVAWSAVHGLATLVSNQSVSPSDLPFFRKAVMDGVLDSLVGKNL</sequence>
<evidence type="ECO:0000313" key="6">
    <source>
        <dbReference type="EMBL" id="NBR93505.1"/>
    </source>
</evidence>
<comment type="caution">
    <text evidence="6">The sequence shown here is derived from an EMBL/GenBank/DDBJ whole genome shotgun (WGS) entry which is preliminary data.</text>
</comment>
<feature type="DNA-binding region" description="H-T-H motif" evidence="4">
    <location>
        <begin position="37"/>
        <end position="56"/>
    </location>
</feature>
<evidence type="ECO:0000256" key="4">
    <source>
        <dbReference type="PROSITE-ProRule" id="PRU00335"/>
    </source>
</evidence>
<dbReference type="SUPFAM" id="SSF48498">
    <property type="entry name" value="Tetracyclin repressor-like, C-terminal domain"/>
    <property type="match status" value="1"/>
</dbReference>
<proteinExistence type="predicted"/>
<evidence type="ECO:0000259" key="5">
    <source>
        <dbReference type="PROSITE" id="PS50977"/>
    </source>
</evidence>
<organism evidence="6 7">
    <name type="scientific">Candidatus Fonsibacter lacus</name>
    <dbReference type="NCBI Taxonomy" id="2576439"/>
    <lineage>
        <taxon>Bacteria</taxon>
        <taxon>Pseudomonadati</taxon>
        <taxon>Pseudomonadota</taxon>
        <taxon>Alphaproteobacteria</taxon>
        <taxon>Candidatus Pelagibacterales</taxon>
        <taxon>Candidatus Pelagibacterales incertae sedis</taxon>
        <taxon>Candidatus Fonsibacter</taxon>
    </lineage>
</organism>
<keyword evidence="2 4" id="KW-0238">DNA-binding</keyword>
<dbReference type="PROSITE" id="PS50977">
    <property type="entry name" value="HTH_TETR_2"/>
    <property type="match status" value="1"/>
</dbReference>
<evidence type="ECO:0000313" key="7">
    <source>
        <dbReference type="Proteomes" id="UP000740727"/>
    </source>
</evidence>
<evidence type="ECO:0000256" key="3">
    <source>
        <dbReference type="ARBA" id="ARBA00023163"/>
    </source>
</evidence>
<keyword evidence="1" id="KW-0805">Transcription regulation</keyword>
<evidence type="ECO:0000256" key="2">
    <source>
        <dbReference type="ARBA" id="ARBA00023125"/>
    </source>
</evidence>
<dbReference type="InterPro" id="IPR025996">
    <property type="entry name" value="MT1864/Rv1816-like_C"/>
</dbReference>
<dbReference type="GO" id="GO:0003677">
    <property type="term" value="F:DNA binding"/>
    <property type="evidence" value="ECO:0007669"/>
    <property type="project" value="UniProtKB-UniRule"/>
</dbReference>
<gene>
    <name evidence="6" type="ORF">EBT44_01380</name>
</gene>
<protein>
    <submittedName>
        <fullName evidence="6">TetR/AcrR family transcriptional regulator</fullName>
    </submittedName>
</protein>
<name>A0A965LKM9_9PROT</name>
<dbReference type="Proteomes" id="UP000740727">
    <property type="component" value="Unassembled WGS sequence"/>
</dbReference>
<keyword evidence="3" id="KW-0804">Transcription</keyword>
<dbReference type="AlphaFoldDB" id="A0A965LKM9"/>
<dbReference type="Pfam" id="PF00440">
    <property type="entry name" value="TetR_N"/>
    <property type="match status" value="1"/>
</dbReference>
<dbReference type="InterPro" id="IPR001647">
    <property type="entry name" value="HTH_TetR"/>
</dbReference>
<dbReference type="Gene3D" id="1.10.357.10">
    <property type="entry name" value="Tetracycline Repressor, domain 2"/>
    <property type="match status" value="1"/>
</dbReference>
<dbReference type="SUPFAM" id="SSF46689">
    <property type="entry name" value="Homeodomain-like"/>
    <property type="match status" value="1"/>
</dbReference>